<keyword evidence="4" id="KW-1185">Reference proteome</keyword>
<keyword evidence="2" id="KW-0812">Transmembrane</keyword>
<gene>
    <name evidence="3" type="ORF">HMPREF9141_2003</name>
</gene>
<organism evidence="3 4">
    <name type="scientific">Prevotella multiformis DSM 16608</name>
    <dbReference type="NCBI Taxonomy" id="888743"/>
    <lineage>
        <taxon>Bacteria</taxon>
        <taxon>Pseudomonadati</taxon>
        <taxon>Bacteroidota</taxon>
        <taxon>Bacteroidia</taxon>
        <taxon>Bacteroidales</taxon>
        <taxon>Prevotellaceae</taxon>
        <taxon>Prevotella</taxon>
    </lineage>
</organism>
<dbReference type="AlphaFoldDB" id="F0F8T6"/>
<dbReference type="HOGENOM" id="CLU_2194578_0_0_10"/>
<proteinExistence type="predicted"/>
<feature type="region of interest" description="Disordered" evidence="1">
    <location>
        <begin position="84"/>
        <end position="108"/>
    </location>
</feature>
<evidence type="ECO:0000313" key="3">
    <source>
        <dbReference type="EMBL" id="EGC19463.1"/>
    </source>
</evidence>
<sequence>MRCKSTAFCATDQIFFVLLRLLTAYLQIRMKKYIKHLGVAALLAGILLFVLHVVLRFRGNTLLFTGLALVVGGVVVFVKGEGLSAASPSDEGEAPKPRPEVRGGGAAG</sequence>
<protein>
    <submittedName>
        <fullName evidence="3">Uncharacterized protein</fullName>
    </submittedName>
</protein>
<reference evidence="3 4" key="1">
    <citation type="submission" date="2011-01" db="EMBL/GenBank/DDBJ databases">
        <authorList>
            <person name="Muzny D."/>
            <person name="Qin X."/>
            <person name="Deng J."/>
            <person name="Jiang H."/>
            <person name="Liu Y."/>
            <person name="Qu J."/>
            <person name="Song X.-Z."/>
            <person name="Zhang L."/>
            <person name="Thornton R."/>
            <person name="Coyle M."/>
            <person name="Francisco L."/>
            <person name="Jackson L."/>
            <person name="Javaid M."/>
            <person name="Korchina V."/>
            <person name="Kovar C."/>
            <person name="Mata R."/>
            <person name="Mathew T."/>
            <person name="Ngo R."/>
            <person name="Nguyen L."/>
            <person name="Nguyen N."/>
            <person name="Okwuonu G."/>
            <person name="Ongeri F."/>
            <person name="Pham C."/>
            <person name="Simmons D."/>
            <person name="Wilczek-Boney K."/>
            <person name="Hale W."/>
            <person name="Jakkamsetti A."/>
            <person name="Pham P."/>
            <person name="Ruth R."/>
            <person name="San Lucas F."/>
            <person name="Warren J."/>
            <person name="Zhang J."/>
            <person name="Zhao Z."/>
            <person name="Zhou C."/>
            <person name="Zhu D."/>
            <person name="Lee S."/>
            <person name="Bess C."/>
            <person name="Blankenburg K."/>
            <person name="Forbes L."/>
            <person name="Fu Q."/>
            <person name="Gubbala S."/>
            <person name="Hirani K."/>
            <person name="Jayaseelan J.C."/>
            <person name="Lara F."/>
            <person name="Munidasa M."/>
            <person name="Palculict T."/>
            <person name="Patil S."/>
            <person name="Pu L.-L."/>
            <person name="Saada N."/>
            <person name="Tang L."/>
            <person name="Weissenberger G."/>
            <person name="Zhu Y."/>
            <person name="Hemphill L."/>
            <person name="Shang Y."/>
            <person name="Youmans B."/>
            <person name="Ayvaz T."/>
            <person name="Ross M."/>
            <person name="Santibanez J."/>
            <person name="Aqrawi P."/>
            <person name="Gross S."/>
            <person name="Joshi V."/>
            <person name="Fowler G."/>
            <person name="Nazareth L."/>
            <person name="Reid J."/>
            <person name="Worley K."/>
            <person name="Petrosino J."/>
            <person name="Highlander S."/>
            <person name="Gibbs R."/>
        </authorList>
    </citation>
    <scope>NUCLEOTIDE SEQUENCE [LARGE SCALE GENOMIC DNA]</scope>
    <source>
        <strain evidence="3 4">DSM 16608</strain>
    </source>
</reference>
<name>F0F8T6_9BACT</name>
<feature type="transmembrane region" description="Helical" evidence="2">
    <location>
        <begin position="37"/>
        <end position="55"/>
    </location>
</feature>
<dbReference type="EMBL" id="AEWX01000027">
    <property type="protein sequence ID" value="EGC19463.1"/>
    <property type="molecule type" value="Genomic_DNA"/>
</dbReference>
<feature type="transmembrane region" description="Helical" evidence="2">
    <location>
        <begin position="61"/>
        <end position="78"/>
    </location>
</feature>
<evidence type="ECO:0000313" key="4">
    <source>
        <dbReference type="Proteomes" id="UP000005697"/>
    </source>
</evidence>
<accession>F0F8T6</accession>
<keyword evidence="2" id="KW-0472">Membrane</keyword>
<keyword evidence="2" id="KW-1133">Transmembrane helix</keyword>
<evidence type="ECO:0000256" key="2">
    <source>
        <dbReference type="SAM" id="Phobius"/>
    </source>
</evidence>
<dbReference type="Proteomes" id="UP000005697">
    <property type="component" value="Unassembled WGS sequence"/>
</dbReference>
<comment type="caution">
    <text evidence="3">The sequence shown here is derived from an EMBL/GenBank/DDBJ whole genome shotgun (WGS) entry which is preliminary data.</text>
</comment>
<dbReference type="STRING" id="888743.HMPREF9141_2003"/>
<evidence type="ECO:0000256" key="1">
    <source>
        <dbReference type="SAM" id="MobiDB-lite"/>
    </source>
</evidence>